<evidence type="ECO:0000256" key="6">
    <source>
        <dbReference type="SAM" id="Phobius"/>
    </source>
</evidence>
<evidence type="ECO:0000313" key="8">
    <source>
        <dbReference type="EMBL" id="MFC3569833.1"/>
    </source>
</evidence>
<feature type="domain" description="TonB C-terminal" evidence="7">
    <location>
        <begin position="195"/>
        <end position="283"/>
    </location>
</feature>
<dbReference type="NCBIfam" id="TIGR01352">
    <property type="entry name" value="tonB_Cterm"/>
    <property type="match status" value="1"/>
</dbReference>
<feature type="compositionally biased region" description="Basic and acidic residues" evidence="5">
    <location>
        <begin position="124"/>
        <end position="134"/>
    </location>
</feature>
<feature type="compositionally biased region" description="Basic and acidic residues" evidence="5">
    <location>
        <begin position="144"/>
        <end position="157"/>
    </location>
</feature>
<dbReference type="SUPFAM" id="SSF74653">
    <property type="entry name" value="TolA/TonB C-terminal domain"/>
    <property type="match status" value="1"/>
</dbReference>
<dbReference type="Proteomes" id="UP001595596">
    <property type="component" value="Unassembled WGS sequence"/>
</dbReference>
<comment type="subcellular location">
    <subcellularLocation>
        <location evidence="1">Membrane</location>
        <topology evidence="1">Single-pass membrane protein</topology>
    </subcellularLocation>
</comment>
<dbReference type="InterPro" id="IPR037682">
    <property type="entry name" value="TonB_C"/>
</dbReference>
<dbReference type="Gene3D" id="3.30.1150.10">
    <property type="match status" value="1"/>
</dbReference>
<gene>
    <name evidence="8" type="ORF">ACFOMP_10260</name>
</gene>
<evidence type="ECO:0000256" key="5">
    <source>
        <dbReference type="SAM" id="MobiDB-lite"/>
    </source>
</evidence>
<sequence length="283" mass="29916">MSRNAPSALREGALWGGAAVVVLAAHLGGALWIMHGAKAAAPPGLPDPVFVDLAPAPQAAAPLDEAETPDMAEAEPEPEPEPQPEPEPEEIVLPEPLQELEPLPEMTSLFPPPADAVALQKSARPKERPEREPEPEPEPQVAEKQPEPRREKKEKAPQDQPARQATTRLRAPQAERTAAPQAQVGAAPSARQVASWQSKVQAAVARHMHRTRLSAGRGGSVTVTVRFSVDPSGRVAGARLAGSTGDPGIDAALSRQASRMPRMPAPPSGQTVALVLPVKILLR</sequence>
<dbReference type="EMBL" id="JBHRXE010000025">
    <property type="protein sequence ID" value="MFC3569833.1"/>
    <property type="molecule type" value="Genomic_DNA"/>
</dbReference>
<evidence type="ECO:0000256" key="4">
    <source>
        <dbReference type="ARBA" id="ARBA00023136"/>
    </source>
</evidence>
<dbReference type="PROSITE" id="PS52015">
    <property type="entry name" value="TONB_CTD"/>
    <property type="match status" value="1"/>
</dbReference>
<proteinExistence type="predicted"/>
<name>A0ABV7RY82_9RHOB</name>
<dbReference type="Pfam" id="PF13103">
    <property type="entry name" value="TonB_2"/>
    <property type="match status" value="1"/>
</dbReference>
<protein>
    <submittedName>
        <fullName evidence="8">Energy transducer TonB</fullName>
    </submittedName>
</protein>
<dbReference type="InterPro" id="IPR006260">
    <property type="entry name" value="TonB/TolA_C"/>
</dbReference>
<feature type="region of interest" description="Disordered" evidence="5">
    <location>
        <begin position="55"/>
        <end position="99"/>
    </location>
</feature>
<keyword evidence="2 6" id="KW-0812">Transmembrane</keyword>
<dbReference type="RefSeq" id="WP_379030086.1">
    <property type="nucleotide sequence ID" value="NZ_JBHRXE010000025.1"/>
</dbReference>
<evidence type="ECO:0000259" key="7">
    <source>
        <dbReference type="PROSITE" id="PS52015"/>
    </source>
</evidence>
<accession>A0ABV7RY82</accession>
<reference evidence="9" key="1">
    <citation type="journal article" date="2019" name="Int. J. Syst. Evol. Microbiol.">
        <title>The Global Catalogue of Microorganisms (GCM) 10K type strain sequencing project: providing services to taxonomists for standard genome sequencing and annotation.</title>
        <authorList>
            <consortium name="The Broad Institute Genomics Platform"/>
            <consortium name="The Broad Institute Genome Sequencing Center for Infectious Disease"/>
            <person name="Wu L."/>
            <person name="Ma J."/>
        </authorList>
    </citation>
    <scope>NUCLEOTIDE SEQUENCE [LARGE SCALE GENOMIC DNA]</scope>
    <source>
        <strain evidence="9">VKM B-3226</strain>
    </source>
</reference>
<evidence type="ECO:0000256" key="2">
    <source>
        <dbReference type="ARBA" id="ARBA00022692"/>
    </source>
</evidence>
<evidence type="ECO:0000256" key="3">
    <source>
        <dbReference type="ARBA" id="ARBA00022989"/>
    </source>
</evidence>
<keyword evidence="9" id="KW-1185">Reference proteome</keyword>
<keyword evidence="3 6" id="KW-1133">Transmembrane helix</keyword>
<feature type="region of interest" description="Disordered" evidence="5">
    <location>
        <begin position="119"/>
        <end position="190"/>
    </location>
</feature>
<comment type="caution">
    <text evidence="8">The sequence shown here is derived from an EMBL/GenBank/DDBJ whole genome shotgun (WGS) entry which is preliminary data.</text>
</comment>
<evidence type="ECO:0000256" key="1">
    <source>
        <dbReference type="ARBA" id="ARBA00004167"/>
    </source>
</evidence>
<organism evidence="8 9">
    <name type="scientific">Paracoccus simplex</name>
    <dbReference type="NCBI Taxonomy" id="2086346"/>
    <lineage>
        <taxon>Bacteria</taxon>
        <taxon>Pseudomonadati</taxon>
        <taxon>Pseudomonadota</taxon>
        <taxon>Alphaproteobacteria</taxon>
        <taxon>Rhodobacterales</taxon>
        <taxon>Paracoccaceae</taxon>
        <taxon>Paracoccus</taxon>
    </lineage>
</organism>
<feature type="compositionally biased region" description="Acidic residues" evidence="5">
    <location>
        <begin position="64"/>
        <end position="92"/>
    </location>
</feature>
<feature type="transmembrane region" description="Helical" evidence="6">
    <location>
        <begin position="12"/>
        <end position="34"/>
    </location>
</feature>
<keyword evidence="4 6" id="KW-0472">Membrane</keyword>
<evidence type="ECO:0000313" key="9">
    <source>
        <dbReference type="Proteomes" id="UP001595596"/>
    </source>
</evidence>